<dbReference type="Proteomes" id="UP000305511">
    <property type="component" value="Unassembled WGS sequence"/>
</dbReference>
<proteinExistence type="predicted"/>
<keyword evidence="2" id="KW-0804">Transcription</keyword>
<dbReference type="SUPFAM" id="SSF46894">
    <property type="entry name" value="C-terminal effector domain of the bipartite response regulators"/>
    <property type="match status" value="1"/>
</dbReference>
<dbReference type="GO" id="GO:0003677">
    <property type="term" value="F:DNA binding"/>
    <property type="evidence" value="ECO:0007669"/>
    <property type="project" value="InterPro"/>
</dbReference>
<gene>
    <name evidence="3" type="ORF">EY666_17740</name>
</gene>
<reference evidence="3 4" key="1">
    <citation type="submission" date="2019-02" db="EMBL/GenBank/DDBJ databases">
        <title>Bacteria dissemination in different level of health care in South Africa: the effectiveness of infections prevention and control.</title>
        <authorList>
            <person name="Shobo C."/>
            <person name="Amoako D.G."/>
            <person name="Allam M."/>
            <person name="Ismail A."/>
            <person name="Bester L.A."/>
            <person name="Essack S.Y."/>
        </authorList>
    </citation>
    <scope>NUCLEOTIDE SEQUENCE [LARGE SCALE GENOMIC DNA]</scope>
    <source>
        <strain evidence="3 4">2SIL2</strain>
    </source>
</reference>
<organism evidence="3 4">
    <name type="scientific">Enterococcus faecalis</name>
    <name type="common">Streptococcus faecalis</name>
    <dbReference type="NCBI Taxonomy" id="1351"/>
    <lineage>
        <taxon>Bacteria</taxon>
        <taxon>Bacillati</taxon>
        <taxon>Bacillota</taxon>
        <taxon>Bacilli</taxon>
        <taxon>Lactobacillales</taxon>
        <taxon>Enterococcaceae</taxon>
        <taxon>Enterococcus</taxon>
    </lineage>
</organism>
<dbReference type="RefSeq" id="WP_137274500.1">
    <property type="nucleotide sequence ID" value="NZ_SIYF01000582.1"/>
</dbReference>
<dbReference type="GO" id="GO:0006355">
    <property type="term" value="P:regulation of DNA-templated transcription"/>
    <property type="evidence" value="ECO:0007669"/>
    <property type="project" value="InterPro"/>
</dbReference>
<dbReference type="EMBL" id="SIYF01000582">
    <property type="protein sequence ID" value="TKK63897.1"/>
    <property type="molecule type" value="Genomic_DNA"/>
</dbReference>
<accession>A0A4U3KSE1</accession>
<comment type="caution">
    <text evidence="3">The sequence shown here is derived from an EMBL/GenBank/DDBJ whole genome shotgun (WGS) entry which is preliminary data.</text>
</comment>
<evidence type="ECO:0000313" key="3">
    <source>
        <dbReference type="EMBL" id="TKK63897.1"/>
    </source>
</evidence>
<protein>
    <submittedName>
        <fullName evidence="3">Uncharacterized protein</fullName>
    </submittedName>
</protein>
<dbReference type="InterPro" id="IPR016032">
    <property type="entry name" value="Sig_transdc_resp-reg_C-effctor"/>
</dbReference>
<keyword evidence="1" id="KW-0805">Transcription regulation</keyword>
<name>A0A4U3KSE1_ENTFL</name>
<dbReference type="AlphaFoldDB" id="A0A4U3KSE1"/>
<sequence>MAKKWTEDDDIYLEYFVFEGDTLVEEAADFLGRSFGAVCTRLTELRKKDPEVRYLKRRWSKKEDDFLRRNYRSISTNDLALALNRTTEAVKSRRAFLGLTLIRPITPRKEEILELIKKGYYRPQIAKALNIDEKSLSKFLKINNIYCQAVPYEKRTKEAKKYIYKQYR</sequence>
<evidence type="ECO:0000256" key="2">
    <source>
        <dbReference type="ARBA" id="ARBA00023163"/>
    </source>
</evidence>
<evidence type="ECO:0000256" key="1">
    <source>
        <dbReference type="ARBA" id="ARBA00023015"/>
    </source>
</evidence>
<evidence type="ECO:0000313" key="4">
    <source>
        <dbReference type="Proteomes" id="UP000305511"/>
    </source>
</evidence>